<dbReference type="PANTHER" id="PTHR43085:SF1">
    <property type="entry name" value="PSEUDOURIDINE KINASE-RELATED"/>
    <property type="match status" value="1"/>
</dbReference>
<dbReference type="InterPro" id="IPR011611">
    <property type="entry name" value="PfkB_dom"/>
</dbReference>
<dbReference type="EMBL" id="QTUC01000001">
    <property type="protein sequence ID" value="REF35834.1"/>
    <property type="molecule type" value="Genomic_DNA"/>
</dbReference>
<dbReference type="Gene3D" id="3.40.1190.20">
    <property type="match status" value="1"/>
</dbReference>
<dbReference type="Pfam" id="PF00294">
    <property type="entry name" value="PfkB"/>
    <property type="match status" value="1"/>
</dbReference>
<evidence type="ECO:0000256" key="6">
    <source>
        <dbReference type="RuleBase" id="RU003704"/>
    </source>
</evidence>
<evidence type="ECO:0000313" key="8">
    <source>
        <dbReference type="EMBL" id="REF35834.1"/>
    </source>
</evidence>
<dbReference type="AlphaFoldDB" id="A0A3D9VCD5"/>
<dbReference type="PANTHER" id="PTHR43085">
    <property type="entry name" value="HEXOKINASE FAMILY MEMBER"/>
    <property type="match status" value="1"/>
</dbReference>
<evidence type="ECO:0000256" key="4">
    <source>
        <dbReference type="ARBA" id="ARBA00022777"/>
    </source>
</evidence>
<evidence type="ECO:0000256" key="2">
    <source>
        <dbReference type="ARBA" id="ARBA00022679"/>
    </source>
</evidence>
<protein>
    <submittedName>
        <fullName evidence="8">Fructokinase</fullName>
    </submittedName>
</protein>
<dbReference type="RefSeq" id="WP_115849556.1">
    <property type="nucleotide sequence ID" value="NZ_QTUC01000001.1"/>
</dbReference>
<dbReference type="PRINTS" id="PR00990">
    <property type="entry name" value="RIBOKINASE"/>
</dbReference>
<dbReference type="CDD" id="cd01167">
    <property type="entry name" value="bac_FRK"/>
    <property type="match status" value="1"/>
</dbReference>
<evidence type="ECO:0000256" key="3">
    <source>
        <dbReference type="ARBA" id="ARBA00022741"/>
    </source>
</evidence>
<keyword evidence="9" id="KW-1185">Reference proteome</keyword>
<dbReference type="OrthoDB" id="9795789at2"/>
<evidence type="ECO:0000256" key="1">
    <source>
        <dbReference type="ARBA" id="ARBA00010688"/>
    </source>
</evidence>
<dbReference type="InterPro" id="IPR050306">
    <property type="entry name" value="PfkB_Carbo_kinase"/>
</dbReference>
<reference evidence="8 9" key="1">
    <citation type="submission" date="2018-08" db="EMBL/GenBank/DDBJ databases">
        <title>Sequencing the genomes of 1000 actinobacteria strains.</title>
        <authorList>
            <person name="Klenk H.-P."/>
        </authorList>
    </citation>
    <scope>NUCLEOTIDE SEQUENCE [LARGE SCALE GENOMIC DNA]</scope>
    <source>
        <strain evidence="8 9">DSM 22891</strain>
    </source>
</reference>
<comment type="caution">
    <text evidence="8">The sequence shown here is derived from an EMBL/GenBank/DDBJ whole genome shotgun (WGS) entry which is preliminary data.</text>
</comment>
<dbReference type="InterPro" id="IPR029056">
    <property type="entry name" value="Ribokinase-like"/>
</dbReference>
<dbReference type="GO" id="GO:0006000">
    <property type="term" value="P:fructose metabolic process"/>
    <property type="evidence" value="ECO:0007669"/>
    <property type="project" value="UniProtKB-ARBA"/>
</dbReference>
<dbReference type="GO" id="GO:0005524">
    <property type="term" value="F:ATP binding"/>
    <property type="evidence" value="ECO:0007669"/>
    <property type="project" value="UniProtKB-KW"/>
</dbReference>
<evidence type="ECO:0000259" key="7">
    <source>
        <dbReference type="Pfam" id="PF00294"/>
    </source>
</evidence>
<dbReference type="GO" id="GO:0008865">
    <property type="term" value="F:fructokinase activity"/>
    <property type="evidence" value="ECO:0007669"/>
    <property type="project" value="UniProtKB-ARBA"/>
</dbReference>
<keyword evidence="4 6" id="KW-0418">Kinase</keyword>
<comment type="similarity">
    <text evidence="1 6">Belongs to the carbohydrate kinase PfkB family.</text>
</comment>
<name>A0A3D9VCD5_THECX</name>
<dbReference type="InterPro" id="IPR002173">
    <property type="entry name" value="Carboh/pur_kinase_PfkB_CS"/>
</dbReference>
<dbReference type="SUPFAM" id="SSF53613">
    <property type="entry name" value="Ribokinase-like"/>
    <property type="match status" value="1"/>
</dbReference>
<keyword evidence="5" id="KW-0067">ATP-binding</keyword>
<dbReference type="Proteomes" id="UP000256485">
    <property type="component" value="Unassembled WGS sequence"/>
</dbReference>
<gene>
    <name evidence="8" type="ORF">DFJ64_1226</name>
</gene>
<sequence>MITVIGEALIDLVGDGTVYRATPGGSPLNVAVGLARLGVPCALLARLSSDTFGSQLRDHLRRNGVSLRHAVSAAEPTTLAFAFLDAEGSARYEFYVEGTADWQWTQDELPSPLPAEVTAVHAGSLAVALPPGAPVLEEFLRRERTRGAVTLSYDPNIRPHLCPDKEATRARVERQVRLAHVVKASAEDVAWLYPDTPLDEVLRRWTTLGPQLVVLTLGADGAVARQPDGPEVRVDAPTVRVVDTVGAGDAFTSALLAGLARRDLLAVLRDERAERLRHDLLAELLAASCRVAAFTCTRPGADPPTRDEVDLDALA</sequence>
<keyword evidence="2 6" id="KW-0808">Transferase</keyword>
<keyword evidence="3" id="KW-0547">Nucleotide-binding</keyword>
<proteinExistence type="inferred from homology"/>
<accession>A0A3D9VCD5</accession>
<evidence type="ECO:0000313" key="9">
    <source>
        <dbReference type="Proteomes" id="UP000256485"/>
    </source>
</evidence>
<organism evidence="8 9">
    <name type="scientific">Thermasporomyces composti</name>
    <dbReference type="NCBI Taxonomy" id="696763"/>
    <lineage>
        <taxon>Bacteria</taxon>
        <taxon>Bacillati</taxon>
        <taxon>Actinomycetota</taxon>
        <taxon>Actinomycetes</taxon>
        <taxon>Propionibacteriales</taxon>
        <taxon>Nocardioidaceae</taxon>
        <taxon>Thermasporomyces</taxon>
    </lineage>
</organism>
<feature type="domain" description="Carbohydrate kinase PfkB" evidence="7">
    <location>
        <begin position="2"/>
        <end position="304"/>
    </location>
</feature>
<dbReference type="PROSITE" id="PS00584">
    <property type="entry name" value="PFKB_KINASES_2"/>
    <property type="match status" value="1"/>
</dbReference>
<evidence type="ECO:0000256" key="5">
    <source>
        <dbReference type="ARBA" id="ARBA00022840"/>
    </source>
</evidence>
<dbReference type="InterPro" id="IPR002139">
    <property type="entry name" value="Ribo/fructo_kinase"/>
</dbReference>